<evidence type="ECO:0008006" key="6">
    <source>
        <dbReference type="Google" id="ProtNLM"/>
    </source>
</evidence>
<evidence type="ECO:0000259" key="3">
    <source>
        <dbReference type="PROSITE" id="PS50144"/>
    </source>
</evidence>
<feature type="non-terminal residue" evidence="4">
    <location>
        <position position="325"/>
    </location>
</feature>
<evidence type="ECO:0000256" key="1">
    <source>
        <dbReference type="ARBA" id="ARBA00004906"/>
    </source>
</evidence>
<dbReference type="PANTHER" id="PTHR26379:SF466">
    <property type="entry name" value="BTB_POZ AND MATH DOMAIN-CONTAINING PROTEIN 4"/>
    <property type="match status" value="1"/>
</dbReference>
<feature type="domain" description="BTB" evidence="2">
    <location>
        <begin position="184"/>
        <end position="246"/>
    </location>
</feature>
<dbReference type="InterPro" id="IPR011333">
    <property type="entry name" value="SKP1/BTB/POZ_sf"/>
</dbReference>
<organism evidence="4 5">
    <name type="scientific">Erythranthe guttata</name>
    <name type="common">Yellow monkey flower</name>
    <name type="synonym">Mimulus guttatus</name>
    <dbReference type="NCBI Taxonomy" id="4155"/>
    <lineage>
        <taxon>Eukaryota</taxon>
        <taxon>Viridiplantae</taxon>
        <taxon>Streptophyta</taxon>
        <taxon>Embryophyta</taxon>
        <taxon>Tracheophyta</taxon>
        <taxon>Spermatophyta</taxon>
        <taxon>Magnoliopsida</taxon>
        <taxon>eudicotyledons</taxon>
        <taxon>Gunneridae</taxon>
        <taxon>Pentapetalae</taxon>
        <taxon>asterids</taxon>
        <taxon>lamiids</taxon>
        <taxon>Lamiales</taxon>
        <taxon>Phrymaceae</taxon>
        <taxon>Erythranthe</taxon>
    </lineage>
</organism>
<dbReference type="CDD" id="cd00121">
    <property type="entry name" value="MATH"/>
    <property type="match status" value="1"/>
</dbReference>
<dbReference type="PANTHER" id="PTHR26379">
    <property type="entry name" value="BTB/POZ AND MATH DOMAIN-CONTAINING PROTEIN 1"/>
    <property type="match status" value="1"/>
</dbReference>
<sequence length="325" mass="36373">MTFKNIVEGVHGFTLEKYSLCKGFGVGECFQGSNNFTVGGRTWAIYVFPEGTISDKTHGGDRYEQGHVYFGLHIRLVSTKSDKVLLRFKMTILDQSGNGDHWTQSSLHLSPVSIAPLQDSNFPCFIDREILESNNSSYLRDDCIKIECTIGVVGPPDMRLISIPKYCNDVGVDFLAMFKAGEGCDVVLNVRGHKFRAHRVILSARSSVFKSMFAPSKKEIIIGNVEPRVFKALLHFIYSDTFPEDEKCLVDGYAFGAASVSSTMAAKLFAAANQYDMKRLKSICESHLWRSISLKRFGEILSLAELCNAPDLKLLCFKYAAEYYD</sequence>
<dbReference type="Gene3D" id="3.30.710.10">
    <property type="entry name" value="Potassium Channel Kv1.1, Chain A"/>
    <property type="match status" value="1"/>
</dbReference>
<dbReference type="Gene3D" id="2.60.210.10">
    <property type="entry name" value="Apoptosis, Tumor Necrosis Factor Receptor Associated Protein 2, Chain A"/>
    <property type="match status" value="1"/>
</dbReference>
<reference evidence="4 5" key="1">
    <citation type="journal article" date="2013" name="Proc. Natl. Acad. Sci. U.S.A.">
        <title>Fine-scale variation in meiotic recombination in Mimulus inferred from population shotgun sequencing.</title>
        <authorList>
            <person name="Hellsten U."/>
            <person name="Wright K.M."/>
            <person name="Jenkins J."/>
            <person name="Shu S."/>
            <person name="Yuan Y."/>
            <person name="Wessler S.R."/>
            <person name="Schmutz J."/>
            <person name="Willis J.H."/>
            <person name="Rokhsar D.S."/>
        </authorList>
    </citation>
    <scope>NUCLEOTIDE SEQUENCE [LARGE SCALE GENOMIC DNA]</scope>
    <source>
        <strain evidence="5">cv. DUN x IM62</strain>
    </source>
</reference>
<dbReference type="SUPFAM" id="SSF49599">
    <property type="entry name" value="TRAF domain-like"/>
    <property type="match status" value="1"/>
</dbReference>
<keyword evidence="5" id="KW-1185">Reference proteome</keyword>
<dbReference type="Proteomes" id="UP000030748">
    <property type="component" value="Unassembled WGS sequence"/>
</dbReference>
<evidence type="ECO:0000313" key="5">
    <source>
        <dbReference type="Proteomes" id="UP000030748"/>
    </source>
</evidence>
<dbReference type="InterPro" id="IPR002083">
    <property type="entry name" value="MATH/TRAF_dom"/>
</dbReference>
<dbReference type="PROSITE" id="PS50097">
    <property type="entry name" value="BTB"/>
    <property type="match status" value="1"/>
</dbReference>
<dbReference type="Pfam" id="PF22486">
    <property type="entry name" value="MATH_2"/>
    <property type="match status" value="1"/>
</dbReference>
<dbReference type="Pfam" id="PF00651">
    <property type="entry name" value="BTB"/>
    <property type="match status" value="1"/>
</dbReference>
<evidence type="ECO:0000259" key="2">
    <source>
        <dbReference type="PROSITE" id="PS50097"/>
    </source>
</evidence>
<dbReference type="SMART" id="SM00225">
    <property type="entry name" value="BTB"/>
    <property type="match status" value="1"/>
</dbReference>
<protein>
    <recommendedName>
        <fullName evidence="6">BTB domain-containing protein</fullName>
    </recommendedName>
</protein>
<proteinExistence type="predicted"/>
<dbReference type="InterPro" id="IPR000210">
    <property type="entry name" value="BTB/POZ_dom"/>
</dbReference>
<dbReference type="InterPro" id="IPR045005">
    <property type="entry name" value="BPM1-6"/>
</dbReference>
<gene>
    <name evidence="4" type="ORF">MIMGU_mgv1a022299mg</name>
</gene>
<dbReference type="EMBL" id="KI630234">
    <property type="protein sequence ID" value="EYU43790.1"/>
    <property type="molecule type" value="Genomic_DNA"/>
</dbReference>
<dbReference type="SUPFAM" id="SSF54695">
    <property type="entry name" value="POZ domain"/>
    <property type="match status" value="1"/>
</dbReference>
<name>A0A022RXS7_ERYGU</name>
<dbReference type="AlphaFoldDB" id="A0A022RXS7"/>
<evidence type="ECO:0000313" key="4">
    <source>
        <dbReference type="EMBL" id="EYU43790.1"/>
    </source>
</evidence>
<accession>A0A022RXS7</accession>
<dbReference type="PROSITE" id="PS50144">
    <property type="entry name" value="MATH"/>
    <property type="match status" value="1"/>
</dbReference>
<feature type="domain" description="MATH" evidence="3">
    <location>
        <begin position="8"/>
        <end position="150"/>
    </location>
</feature>
<dbReference type="InterPro" id="IPR008974">
    <property type="entry name" value="TRAF-like"/>
</dbReference>
<dbReference type="GO" id="GO:0016567">
    <property type="term" value="P:protein ubiquitination"/>
    <property type="evidence" value="ECO:0007669"/>
    <property type="project" value="InterPro"/>
</dbReference>
<comment type="pathway">
    <text evidence="1">Protein modification; protein ubiquitination.</text>
</comment>